<name>A0A8S5TQZ5_9CAUD</name>
<dbReference type="EMBL" id="BK015906">
    <property type="protein sequence ID" value="DAF84591.1"/>
    <property type="molecule type" value="Genomic_DNA"/>
</dbReference>
<sequence length="36" mass="4180">MNRNENVFCAGSVLKTPPRRIQTFPARRDSSRTEPF</sequence>
<evidence type="ECO:0000313" key="1">
    <source>
        <dbReference type="EMBL" id="DAF84591.1"/>
    </source>
</evidence>
<proteinExistence type="predicted"/>
<organism evidence="1">
    <name type="scientific">Myoviridae sp. ctY1522</name>
    <dbReference type="NCBI Taxonomy" id="2825124"/>
    <lineage>
        <taxon>Viruses</taxon>
        <taxon>Duplodnaviria</taxon>
        <taxon>Heunggongvirae</taxon>
        <taxon>Uroviricota</taxon>
        <taxon>Caudoviricetes</taxon>
    </lineage>
</organism>
<protein>
    <submittedName>
        <fullName evidence="1">Uncharacterized protein</fullName>
    </submittedName>
</protein>
<reference evidence="1" key="1">
    <citation type="journal article" date="2021" name="Proc. Natl. Acad. Sci. U.S.A.">
        <title>A Catalog of Tens of Thousands of Viruses from Human Metagenomes Reveals Hidden Associations with Chronic Diseases.</title>
        <authorList>
            <person name="Tisza M.J."/>
            <person name="Buck C.B."/>
        </authorList>
    </citation>
    <scope>NUCLEOTIDE SEQUENCE</scope>
    <source>
        <strain evidence="1">CtY1522</strain>
    </source>
</reference>
<accession>A0A8S5TQZ5</accession>